<keyword evidence="6" id="KW-0717">Septation</keyword>
<proteinExistence type="predicted"/>
<evidence type="ECO:0000256" key="4">
    <source>
        <dbReference type="ARBA" id="ARBA00023054"/>
    </source>
</evidence>
<gene>
    <name evidence="9" type="primary">ezrA</name>
    <name evidence="9" type="ORF">HMPREF0520_1175</name>
</gene>
<feature type="transmembrane region" description="Helical" evidence="8">
    <location>
        <begin position="15"/>
        <end position="34"/>
    </location>
</feature>
<accession>C8PDK5</accession>
<comment type="subcellular location">
    <subcellularLocation>
        <location evidence="1">Cell membrane</location>
        <topology evidence="1">Single-pass membrane protein</topology>
    </subcellularLocation>
</comment>
<dbReference type="EMBL" id="ACLN01000019">
    <property type="protein sequence ID" value="EEW51445.1"/>
    <property type="molecule type" value="Genomic_DNA"/>
</dbReference>
<keyword evidence="6" id="KW-0132">Cell division</keyword>
<organism evidence="9 10">
    <name type="scientific">Lactobacillus iners DSM 13335</name>
    <dbReference type="NCBI Taxonomy" id="525328"/>
    <lineage>
        <taxon>Bacteria</taxon>
        <taxon>Bacillati</taxon>
        <taxon>Bacillota</taxon>
        <taxon>Bacilli</taxon>
        <taxon>Lactobacillales</taxon>
        <taxon>Lactobacillaceae</taxon>
        <taxon>Lactobacillus</taxon>
    </lineage>
</organism>
<dbReference type="GO" id="GO:0000917">
    <property type="term" value="P:division septum assembly"/>
    <property type="evidence" value="ECO:0007669"/>
    <property type="project" value="UniProtKB-KW"/>
</dbReference>
<keyword evidence="3 8" id="KW-1133">Transmembrane helix</keyword>
<evidence type="ECO:0000256" key="5">
    <source>
        <dbReference type="ARBA" id="ARBA00023136"/>
    </source>
</evidence>
<dbReference type="AlphaFoldDB" id="C8PDK5"/>
<keyword evidence="6" id="KW-0131">Cell cycle</keyword>
<evidence type="ECO:0000256" key="3">
    <source>
        <dbReference type="ARBA" id="ARBA00022989"/>
    </source>
</evidence>
<dbReference type="InterPro" id="IPR010379">
    <property type="entry name" value="EzrA"/>
</dbReference>
<dbReference type="HOGENOM" id="CLU_034079_2_0_9"/>
<evidence type="ECO:0000256" key="1">
    <source>
        <dbReference type="ARBA" id="ARBA00004162"/>
    </source>
</evidence>
<keyword evidence="2 8" id="KW-0812">Transmembrane</keyword>
<evidence type="ECO:0000256" key="2">
    <source>
        <dbReference type="ARBA" id="ARBA00022692"/>
    </source>
</evidence>
<dbReference type="GO" id="GO:0005886">
    <property type="term" value="C:plasma membrane"/>
    <property type="evidence" value="ECO:0007669"/>
    <property type="project" value="UniProtKB-SubCell"/>
</dbReference>
<evidence type="ECO:0000256" key="7">
    <source>
        <dbReference type="SAM" id="Coils"/>
    </source>
</evidence>
<dbReference type="Proteomes" id="UP000004115">
    <property type="component" value="Unassembled WGS sequence"/>
</dbReference>
<evidence type="ECO:0000256" key="6">
    <source>
        <dbReference type="ARBA" id="ARBA00023210"/>
    </source>
</evidence>
<keyword evidence="5 8" id="KW-0472">Membrane</keyword>
<evidence type="ECO:0000256" key="8">
    <source>
        <dbReference type="SAM" id="Phobius"/>
    </source>
</evidence>
<comment type="caution">
    <text evidence="9">The sequence shown here is derived from an EMBL/GenBank/DDBJ whole genome shotgun (WGS) entry which is preliminary data.</text>
</comment>
<feature type="coiled-coil region" evidence="7">
    <location>
        <begin position="468"/>
        <end position="509"/>
    </location>
</feature>
<reference evidence="9 10" key="1">
    <citation type="submission" date="2009-09" db="EMBL/GenBank/DDBJ databases">
        <authorList>
            <person name="Qin X."/>
            <person name="Bachman B."/>
            <person name="Battles P."/>
            <person name="Bell A."/>
            <person name="Bess C."/>
            <person name="Bickham C."/>
            <person name="Chaboub L."/>
            <person name="Chen D."/>
            <person name="Coyle M."/>
            <person name="Deiros D.R."/>
            <person name="Dinh H."/>
            <person name="Forbes L."/>
            <person name="Fowler G."/>
            <person name="Francisco L."/>
            <person name="Fu Q."/>
            <person name="Gubbala S."/>
            <person name="Hale W."/>
            <person name="Han Y."/>
            <person name="Hemphill L."/>
            <person name="Highlander S.K."/>
            <person name="Hirani K."/>
            <person name="Hogues M."/>
            <person name="Jackson L."/>
            <person name="Jakkamsetti A."/>
            <person name="Javaid M."/>
            <person name="Jiang H."/>
            <person name="Korchina V."/>
            <person name="Kovar C."/>
            <person name="Lara F."/>
            <person name="Lee S."/>
            <person name="Mata R."/>
            <person name="Mathew T."/>
            <person name="Moen C."/>
            <person name="Morales K."/>
            <person name="Munidasa M."/>
            <person name="Nazareth L."/>
            <person name="Ngo R."/>
            <person name="Nguyen L."/>
            <person name="Okwuonu G."/>
            <person name="Ongeri F."/>
            <person name="Patil S."/>
            <person name="Petrosino J."/>
            <person name="Pham C."/>
            <person name="Pham P."/>
            <person name="Pu L.-L."/>
            <person name="Puazo M."/>
            <person name="Raj R."/>
            <person name="Reid J."/>
            <person name="Rouhana J."/>
            <person name="Saada N."/>
            <person name="Shang Y."/>
            <person name="Simmons D."/>
            <person name="Thornton R."/>
            <person name="Warren J."/>
            <person name="Weissenberger G."/>
            <person name="Zhang J."/>
            <person name="Zhang L."/>
            <person name="Zhou C."/>
            <person name="Zhu D."/>
            <person name="Muzny D."/>
            <person name="Worley K."/>
            <person name="Gibbs R."/>
        </authorList>
    </citation>
    <scope>NUCLEOTIDE SEQUENCE [LARGE SCALE GENOMIC DNA]</scope>
    <source>
        <strain evidence="9 10">DSM 13335</strain>
    </source>
</reference>
<protein>
    <submittedName>
        <fullName evidence="9">Septation ring formation regulator EzrA</fullName>
    </submittedName>
</protein>
<keyword evidence="4 7" id="KW-0175">Coiled coil</keyword>
<dbReference type="GO" id="GO:0000921">
    <property type="term" value="P:septin ring assembly"/>
    <property type="evidence" value="ECO:0007669"/>
    <property type="project" value="InterPro"/>
</dbReference>
<evidence type="ECO:0000313" key="10">
    <source>
        <dbReference type="Proteomes" id="UP000004115"/>
    </source>
</evidence>
<dbReference type="GO" id="GO:0005940">
    <property type="term" value="C:septin ring"/>
    <property type="evidence" value="ECO:0007669"/>
    <property type="project" value="InterPro"/>
</dbReference>
<keyword evidence="10" id="KW-1185">Reference proteome</keyword>
<name>C8PDK5_9LACO</name>
<evidence type="ECO:0000313" key="9">
    <source>
        <dbReference type="EMBL" id="EEW51445.1"/>
    </source>
</evidence>
<dbReference type="Pfam" id="PF06160">
    <property type="entry name" value="EzrA"/>
    <property type="match status" value="1"/>
</dbReference>
<sequence>MTEDGGNHMSAKQTILIVFLVVLLMAVLLGAIIINKYLKNVISSLHDDLAKLDDPLIAEDIDRLDKMDLAGASLERFSKDRKNYNRIFSEDVTKSLELLNNAAAANESYKLYTAYEIVKQVKPKVQEIGTQVLALQKGFMELLKFTRDNKLQLDALKKQYDDKRKYILSTSYDYSLALEALEDELHAIGCQFESVKNLTIQGDHVEAKRVLQKIRSAITKLEDELPLVKKTSSELLDIFPEQLTEISTTYKSMLKNKFSIVEIDICSTVKQLRNSIEESKKLVSQLKLKDADSKNHSIKETIDKCYDILTKEYKAKAFVDQHQAKIVKALTHTITNSVKLIKNLEHIDKSYELTHGELDEVRGLSSRIQHLNSEFDVDCQKVSDGGVVYSSIEQKWHKLIDEIIKTDERENKIFKDVDGLYDGEKIANASIEKFKQNVSLIYRKMERRNLPGKPDSFLQLYTLVVNEIAKTADKLDQVRINLEEISHELIQIQNDIDRLEQDTKEILDSADLVELTMQYSNKYANRNDIIHANKVAYDLYNNKYEYKEALDILAAAIEKVEPGSYKRIESDYYKK</sequence>